<evidence type="ECO:0000313" key="6">
    <source>
        <dbReference type="EMBL" id="VFR16846.1"/>
    </source>
</evidence>
<evidence type="ECO:0000259" key="5">
    <source>
        <dbReference type="Pfam" id="PF08281"/>
    </source>
</evidence>
<evidence type="ECO:0000256" key="1">
    <source>
        <dbReference type="ARBA" id="ARBA00010641"/>
    </source>
</evidence>
<dbReference type="InterPro" id="IPR013324">
    <property type="entry name" value="RNA_pol_sigma_r3/r4-like"/>
</dbReference>
<accession>A0A484NTW5</accession>
<evidence type="ECO:0000256" key="2">
    <source>
        <dbReference type="ARBA" id="ARBA00023015"/>
    </source>
</evidence>
<dbReference type="InterPro" id="IPR036388">
    <property type="entry name" value="WH-like_DNA-bd_sf"/>
</dbReference>
<dbReference type="GO" id="GO:0016987">
    <property type="term" value="F:sigma factor activity"/>
    <property type="evidence" value="ECO:0007669"/>
    <property type="project" value="UniProtKB-KW"/>
</dbReference>
<dbReference type="Pfam" id="PF08281">
    <property type="entry name" value="Sigma70_r4_2"/>
    <property type="match status" value="1"/>
</dbReference>
<sequence>MSSPVPLLAGWLSLYREFMQAYAPRFGDRRDAEDAAHDAIEQLLTRGDVTTLEHARHFLFRAAAHRRIDGWRRESRHTHISLDELPEHEHPCVPSPEAEVRAAQLMEALVGALEALPLNCRRAYVLNRIEGWTHKEIAATLALSVNSIERYVMRACRHVRQALDPHAWQ</sequence>
<reference evidence="6" key="1">
    <citation type="submission" date="2019-03" db="EMBL/GenBank/DDBJ databases">
        <authorList>
            <person name="Danneels B."/>
        </authorList>
    </citation>
    <scope>NUCLEOTIDE SEQUENCE</scope>
</reference>
<dbReference type="InterPro" id="IPR013325">
    <property type="entry name" value="RNA_pol_sigma_r2"/>
</dbReference>
<name>A0A484NTW5_9ZZZZ</name>
<feature type="domain" description="RNA polymerase sigma factor 70 region 4 type 2" evidence="5">
    <location>
        <begin position="107"/>
        <end position="158"/>
    </location>
</feature>
<dbReference type="InterPro" id="IPR014284">
    <property type="entry name" value="RNA_pol_sigma-70_dom"/>
</dbReference>
<gene>
    <name evidence="6" type="ORF">AMP9_3589</name>
</gene>
<proteinExistence type="inferred from homology"/>
<evidence type="ECO:0000256" key="4">
    <source>
        <dbReference type="ARBA" id="ARBA00023163"/>
    </source>
</evidence>
<dbReference type="GO" id="GO:0003677">
    <property type="term" value="F:DNA binding"/>
    <property type="evidence" value="ECO:0007669"/>
    <property type="project" value="InterPro"/>
</dbReference>
<dbReference type="InterPro" id="IPR013249">
    <property type="entry name" value="RNA_pol_sigma70_r4_t2"/>
</dbReference>
<dbReference type="NCBIfam" id="TIGR02937">
    <property type="entry name" value="sigma70-ECF"/>
    <property type="match status" value="1"/>
</dbReference>
<keyword evidence="4" id="KW-0804">Transcription</keyword>
<dbReference type="PANTHER" id="PTHR43133">
    <property type="entry name" value="RNA POLYMERASE ECF-TYPE SIGMA FACTO"/>
    <property type="match status" value="1"/>
</dbReference>
<evidence type="ECO:0000256" key="3">
    <source>
        <dbReference type="ARBA" id="ARBA00023082"/>
    </source>
</evidence>
<dbReference type="Gene3D" id="1.10.10.10">
    <property type="entry name" value="Winged helix-like DNA-binding domain superfamily/Winged helix DNA-binding domain"/>
    <property type="match status" value="1"/>
</dbReference>
<protein>
    <submittedName>
        <fullName evidence="6">FIG006045: Sigma factor, ECF subfamily</fullName>
    </submittedName>
</protein>
<dbReference type="AlphaFoldDB" id="A0A484NTW5"/>
<dbReference type="PANTHER" id="PTHR43133:SF63">
    <property type="entry name" value="RNA POLYMERASE SIGMA FACTOR FECI-RELATED"/>
    <property type="match status" value="1"/>
</dbReference>
<comment type="similarity">
    <text evidence="1">Belongs to the sigma-70 factor family. ECF subfamily.</text>
</comment>
<dbReference type="SUPFAM" id="SSF88659">
    <property type="entry name" value="Sigma3 and sigma4 domains of RNA polymerase sigma factors"/>
    <property type="match status" value="1"/>
</dbReference>
<dbReference type="SUPFAM" id="SSF88946">
    <property type="entry name" value="Sigma2 domain of RNA polymerase sigma factors"/>
    <property type="match status" value="1"/>
</dbReference>
<dbReference type="InterPro" id="IPR039425">
    <property type="entry name" value="RNA_pol_sigma-70-like"/>
</dbReference>
<keyword evidence="3" id="KW-0731">Sigma factor</keyword>
<dbReference type="EMBL" id="CAADHY010000007">
    <property type="protein sequence ID" value="VFR16846.1"/>
    <property type="molecule type" value="Genomic_DNA"/>
</dbReference>
<dbReference type="Gene3D" id="1.10.1740.10">
    <property type="match status" value="1"/>
</dbReference>
<organism evidence="6">
    <name type="scientific">plant metagenome</name>
    <dbReference type="NCBI Taxonomy" id="1297885"/>
    <lineage>
        <taxon>unclassified sequences</taxon>
        <taxon>metagenomes</taxon>
        <taxon>organismal metagenomes</taxon>
    </lineage>
</organism>
<keyword evidence="2" id="KW-0805">Transcription regulation</keyword>
<dbReference type="GO" id="GO:0006352">
    <property type="term" value="P:DNA-templated transcription initiation"/>
    <property type="evidence" value="ECO:0007669"/>
    <property type="project" value="InterPro"/>
</dbReference>